<dbReference type="AlphaFoldDB" id="A0A2K3DCL4"/>
<feature type="compositionally biased region" description="Basic and acidic residues" evidence="1">
    <location>
        <begin position="46"/>
        <end position="55"/>
    </location>
</feature>
<feature type="region of interest" description="Disordered" evidence="1">
    <location>
        <begin position="1"/>
        <end position="55"/>
    </location>
</feature>
<keyword evidence="3" id="KW-1185">Reference proteome</keyword>
<dbReference type="KEGG" id="cre:CHLRE_09g403954v5"/>
<dbReference type="EMBL" id="CM008970">
    <property type="protein sequence ID" value="PNW78277.1"/>
    <property type="molecule type" value="Genomic_DNA"/>
</dbReference>
<name>A0A2K3DCL4_CHLRE</name>
<sequence>MLCFADARSHAATQPRSHAATQPRTGVFLGGFAPPLERFAGGAQPKKKDEMSNAP</sequence>
<dbReference type="InParanoid" id="A0A2K3DCL4"/>
<dbReference type="RefSeq" id="XP_042920745.1">
    <property type="nucleotide sequence ID" value="XM_043066125.1"/>
</dbReference>
<feature type="compositionally biased region" description="Polar residues" evidence="1">
    <location>
        <begin position="11"/>
        <end position="24"/>
    </location>
</feature>
<organism evidence="2 3">
    <name type="scientific">Chlamydomonas reinhardtii</name>
    <name type="common">Chlamydomonas smithii</name>
    <dbReference type="NCBI Taxonomy" id="3055"/>
    <lineage>
        <taxon>Eukaryota</taxon>
        <taxon>Viridiplantae</taxon>
        <taxon>Chlorophyta</taxon>
        <taxon>core chlorophytes</taxon>
        <taxon>Chlorophyceae</taxon>
        <taxon>CS clade</taxon>
        <taxon>Chlamydomonadales</taxon>
        <taxon>Chlamydomonadaceae</taxon>
        <taxon>Chlamydomonas</taxon>
    </lineage>
</organism>
<evidence type="ECO:0000256" key="1">
    <source>
        <dbReference type="SAM" id="MobiDB-lite"/>
    </source>
</evidence>
<protein>
    <submittedName>
        <fullName evidence="2">Uncharacterized protein</fullName>
    </submittedName>
</protein>
<proteinExistence type="predicted"/>
<reference evidence="2 3" key="1">
    <citation type="journal article" date="2007" name="Science">
        <title>The Chlamydomonas genome reveals the evolution of key animal and plant functions.</title>
        <authorList>
            <person name="Merchant S.S."/>
            <person name="Prochnik S.E."/>
            <person name="Vallon O."/>
            <person name="Harris E.H."/>
            <person name="Karpowicz S.J."/>
            <person name="Witman G.B."/>
            <person name="Terry A."/>
            <person name="Salamov A."/>
            <person name="Fritz-Laylin L.K."/>
            <person name="Marechal-Drouard L."/>
            <person name="Marshall W.F."/>
            <person name="Qu L.H."/>
            <person name="Nelson D.R."/>
            <person name="Sanderfoot A.A."/>
            <person name="Spalding M.H."/>
            <person name="Kapitonov V.V."/>
            <person name="Ren Q."/>
            <person name="Ferris P."/>
            <person name="Lindquist E."/>
            <person name="Shapiro H."/>
            <person name="Lucas S.M."/>
            <person name="Grimwood J."/>
            <person name="Schmutz J."/>
            <person name="Cardol P."/>
            <person name="Cerutti H."/>
            <person name="Chanfreau G."/>
            <person name="Chen C.L."/>
            <person name="Cognat V."/>
            <person name="Croft M.T."/>
            <person name="Dent R."/>
            <person name="Dutcher S."/>
            <person name="Fernandez E."/>
            <person name="Fukuzawa H."/>
            <person name="Gonzalez-Ballester D."/>
            <person name="Gonzalez-Halphen D."/>
            <person name="Hallmann A."/>
            <person name="Hanikenne M."/>
            <person name="Hippler M."/>
            <person name="Inwood W."/>
            <person name="Jabbari K."/>
            <person name="Kalanon M."/>
            <person name="Kuras R."/>
            <person name="Lefebvre P.A."/>
            <person name="Lemaire S.D."/>
            <person name="Lobanov A.V."/>
            <person name="Lohr M."/>
            <person name="Manuell A."/>
            <person name="Meier I."/>
            <person name="Mets L."/>
            <person name="Mittag M."/>
            <person name="Mittelmeier T."/>
            <person name="Moroney J.V."/>
            <person name="Moseley J."/>
            <person name="Napoli C."/>
            <person name="Nedelcu A.M."/>
            <person name="Niyogi K."/>
            <person name="Novoselov S.V."/>
            <person name="Paulsen I.T."/>
            <person name="Pazour G."/>
            <person name="Purton S."/>
            <person name="Ral J.P."/>
            <person name="Riano-Pachon D.M."/>
            <person name="Riekhof W."/>
            <person name="Rymarquis L."/>
            <person name="Schroda M."/>
            <person name="Stern D."/>
            <person name="Umen J."/>
            <person name="Willows R."/>
            <person name="Wilson N."/>
            <person name="Zimmer S.L."/>
            <person name="Allmer J."/>
            <person name="Balk J."/>
            <person name="Bisova K."/>
            <person name="Chen C.J."/>
            <person name="Elias M."/>
            <person name="Gendler K."/>
            <person name="Hauser C."/>
            <person name="Lamb M.R."/>
            <person name="Ledford H."/>
            <person name="Long J.C."/>
            <person name="Minagawa J."/>
            <person name="Page M.D."/>
            <person name="Pan J."/>
            <person name="Pootakham W."/>
            <person name="Roje S."/>
            <person name="Rose A."/>
            <person name="Stahlberg E."/>
            <person name="Terauchi A.M."/>
            <person name="Yang P."/>
            <person name="Ball S."/>
            <person name="Bowler C."/>
            <person name="Dieckmann C.L."/>
            <person name="Gladyshev V.N."/>
            <person name="Green P."/>
            <person name="Jorgensen R."/>
            <person name="Mayfield S."/>
            <person name="Mueller-Roeber B."/>
            <person name="Rajamani S."/>
            <person name="Sayre R.T."/>
            <person name="Brokstein P."/>
            <person name="Dubchak I."/>
            <person name="Goodstein D."/>
            <person name="Hornick L."/>
            <person name="Huang Y.W."/>
            <person name="Jhaveri J."/>
            <person name="Luo Y."/>
            <person name="Martinez D."/>
            <person name="Ngau W.C."/>
            <person name="Otillar B."/>
            <person name="Poliakov A."/>
            <person name="Porter A."/>
            <person name="Szajkowski L."/>
            <person name="Werner G."/>
            <person name="Zhou K."/>
            <person name="Grigoriev I.V."/>
            <person name="Rokhsar D.S."/>
            <person name="Grossman A.R."/>
        </authorList>
    </citation>
    <scope>NUCLEOTIDE SEQUENCE [LARGE SCALE GENOMIC DNA]</scope>
    <source>
        <strain evidence="3">CC-503</strain>
    </source>
</reference>
<evidence type="ECO:0000313" key="3">
    <source>
        <dbReference type="Proteomes" id="UP000006906"/>
    </source>
</evidence>
<dbReference type="GeneID" id="66054830"/>
<dbReference type="Gramene" id="PNW78277">
    <property type="protein sequence ID" value="PNW78277"/>
    <property type="gene ID" value="CHLRE_09g403954v5"/>
</dbReference>
<accession>A0A2K3DCL4</accession>
<evidence type="ECO:0000313" key="2">
    <source>
        <dbReference type="EMBL" id="PNW78277.1"/>
    </source>
</evidence>
<gene>
    <name evidence="2" type="ORF">CHLRE_09g403954v5</name>
</gene>
<dbReference type="Proteomes" id="UP000006906">
    <property type="component" value="Chromosome 9"/>
</dbReference>